<protein>
    <submittedName>
        <fullName evidence="1">Uncharacterized protein</fullName>
    </submittedName>
</protein>
<dbReference type="EMBL" id="CAACVJ010000061">
    <property type="protein sequence ID" value="VEP12553.1"/>
    <property type="molecule type" value="Genomic_DNA"/>
</dbReference>
<keyword evidence="2" id="KW-1185">Reference proteome</keyword>
<reference evidence="1 2" key="1">
    <citation type="submission" date="2019-01" db="EMBL/GenBank/DDBJ databases">
        <authorList>
            <person name="Brito A."/>
        </authorList>
    </citation>
    <scope>NUCLEOTIDE SEQUENCE [LARGE SCALE GENOMIC DNA]</scope>
    <source>
        <strain evidence="1">1</strain>
    </source>
</reference>
<sequence length="118" mass="14035">MIKALKSTQYFCKLSNISLFLPVVICLVFNLDTKLVEAYPSRREAVREYDICEKRKEILDKVTCMTVLRNGLEGNYYYYYETVDLSRQLEDYSNQKLKSMYQKERQLVEQYLASLSNE</sequence>
<accession>A0A563VMI6</accession>
<gene>
    <name evidence="1" type="ORF">H1P_1530005</name>
</gene>
<name>A0A563VMI6_9CYAN</name>
<dbReference type="AlphaFoldDB" id="A0A563VMI6"/>
<evidence type="ECO:0000313" key="2">
    <source>
        <dbReference type="Proteomes" id="UP000320055"/>
    </source>
</evidence>
<evidence type="ECO:0000313" key="1">
    <source>
        <dbReference type="EMBL" id="VEP12553.1"/>
    </source>
</evidence>
<organism evidence="1 2">
    <name type="scientific">Hyella patelloides LEGE 07179</name>
    <dbReference type="NCBI Taxonomy" id="945734"/>
    <lineage>
        <taxon>Bacteria</taxon>
        <taxon>Bacillati</taxon>
        <taxon>Cyanobacteriota</taxon>
        <taxon>Cyanophyceae</taxon>
        <taxon>Pleurocapsales</taxon>
        <taxon>Hyellaceae</taxon>
        <taxon>Hyella</taxon>
    </lineage>
</organism>
<proteinExistence type="predicted"/>
<dbReference type="Proteomes" id="UP000320055">
    <property type="component" value="Unassembled WGS sequence"/>
</dbReference>